<dbReference type="EMBL" id="CP040749">
    <property type="protein sequence ID" value="QCX37961.1"/>
    <property type="molecule type" value="Genomic_DNA"/>
</dbReference>
<dbReference type="Proteomes" id="UP000306229">
    <property type="component" value="Chromosome"/>
</dbReference>
<dbReference type="KEGG" id="fbe:FF125_05755"/>
<gene>
    <name evidence="2" type="ORF">FF125_05755</name>
</gene>
<sequence length="657" mass="75208">MKNYVNYIVLGFCLMMSVNLLAQVRKTKTVSSKNTKVFYQAGRKSAIVLPTRKIMHRSDKLVWVYATNTSKGNWQRAQAKDNELFTELRKSGDSLYRTNFSNDFRVPRIAFEPDRFEQHPEWLTKNGSLVKSDGSSRIELKGATGKTNIYYHKNINLLLMSFAGYNKYGLPETNRANTNHIIVTDTLIIPPHSMGFMNVQRRNKGYVKIIANCIIYERPVKVTSTMISEKTNFVISARKILLKSPYKDLTDKALNTAPFVWKVDPSNVEFYKEAFKDIEELLFNRLLIEYLKLVTINLQNPANDSWSKDRLLAKFQTYRGRVNFNELNNDSEYYSLFTDLCKEFDTKYGNGKIGPHRTINDLDILVEGNIQDLPVVPFKYYAVPSTATLLPVKNHATGVQDKLGDLYYKATGESKMSVTLEVKLGYDAIKIAEVKKALKEKGFVLENIPPKTVMAINEQPLKAKGRTIGEIIPISNQILRFEIDLPDEGLDIIKLFLKDDNIFDLDYKVYQGQKESNQKIMLTIPENILKQIDFADLLNEFNTIESNTMTVTDAVIITSNLSPVLEGSGEGTLEYIEVSLEFLFDDKTVFRGPERFSSHSVNGSEKEIPFMKHSDNYKIIVTGTAYYEFGNREIIKENSFTNTDKYITLQESMFNKN</sequence>
<dbReference type="OrthoDB" id="9817791at2"/>
<proteinExistence type="predicted"/>
<organism evidence="2 3">
    <name type="scientific">Aureibaculum algae</name>
    <dbReference type="NCBI Taxonomy" id="2584122"/>
    <lineage>
        <taxon>Bacteria</taxon>
        <taxon>Pseudomonadati</taxon>
        <taxon>Bacteroidota</taxon>
        <taxon>Flavobacteriia</taxon>
        <taxon>Flavobacteriales</taxon>
        <taxon>Flavobacteriaceae</taxon>
        <taxon>Aureibaculum</taxon>
    </lineage>
</organism>
<keyword evidence="3" id="KW-1185">Reference proteome</keyword>
<feature type="signal peptide" evidence="1">
    <location>
        <begin position="1"/>
        <end position="22"/>
    </location>
</feature>
<dbReference type="RefSeq" id="WP_138948875.1">
    <property type="nucleotide sequence ID" value="NZ_CP040749.1"/>
</dbReference>
<reference evidence="2 3" key="1">
    <citation type="submission" date="2019-05" db="EMBL/GenBank/DDBJ databases">
        <title>Algicella ahnfeltiae gen. nov., sp. nov., a novel marine bacterium of the family Flavobacteriaceae isolated from a red alga.</title>
        <authorList>
            <person name="Nedashkovskaya O.I."/>
            <person name="Kukhlevskiy A.D."/>
            <person name="Kim S.-G."/>
            <person name="Zhukova N.V."/>
            <person name="Mikhailov V.V."/>
        </authorList>
    </citation>
    <scope>NUCLEOTIDE SEQUENCE [LARGE SCALE GENOMIC DNA]</scope>
    <source>
        <strain evidence="2 3">10Alg115</strain>
    </source>
</reference>
<name>A0A5B7TR89_9FLAO</name>
<accession>A0A5B7TR89</accession>
<protein>
    <submittedName>
        <fullName evidence="2">Uncharacterized protein</fullName>
    </submittedName>
</protein>
<evidence type="ECO:0000313" key="3">
    <source>
        <dbReference type="Proteomes" id="UP000306229"/>
    </source>
</evidence>
<feature type="chain" id="PRO_5022910721" evidence="1">
    <location>
        <begin position="23"/>
        <end position="657"/>
    </location>
</feature>
<evidence type="ECO:0000256" key="1">
    <source>
        <dbReference type="SAM" id="SignalP"/>
    </source>
</evidence>
<keyword evidence="1" id="KW-0732">Signal</keyword>
<evidence type="ECO:0000313" key="2">
    <source>
        <dbReference type="EMBL" id="QCX37961.1"/>
    </source>
</evidence>
<dbReference type="AlphaFoldDB" id="A0A5B7TR89"/>